<accession>A0AAJ0FYK3</accession>
<keyword evidence="3" id="KW-1185">Reference proteome</keyword>
<evidence type="ECO:0000313" key="3">
    <source>
        <dbReference type="Proteomes" id="UP001251528"/>
    </source>
</evidence>
<proteinExistence type="predicted"/>
<feature type="chain" id="PRO_5042516253" evidence="1">
    <location>
        <begin position="24"/>
        <end position="132"/>
    </location>
</feature>
<feature type="signal peptide" evidence="1">
    <location>
        <begin position="1"/>
        <end position="23"/>
    </location>
</feature>
<sequence>MTKSLKVTAVGWLLLSLGHTSSAKDWQANAKFQSLSRLSSACAKVGWYQGSGFFILNVTNEYRLSGGLAALLNYAWSQNPALLHDPIHKAIAGSMIAIMWISGWWYAKNGVTSNLVAVTAMGALQGYSAFTI</sequence>
<dbReference type="Proteomes" id="UP001251528">
    <property type="component" value="Unassembled WGS sequence"/>
</dbReference>
<keyword evidence="1" id="KW-0732">Signal</keyword>
<organism evidence="2 3">
    <name type="scientific">Conoideocrella luteorostrata</name>
    <dbReference type="NCBI Taxonomy" id="1105319"/>
    <lineage>
        <taxon>Eukaryota</taxon>
        <taxon>Fungi</taxon>
        <taxon>Dikarya</taxon>
        <taxon>Ascomycota</taxon>
        <taxon>Pezizomycotina</taxon>
        <taxon>Sordariomycetes</taxon>
        <taxon>Hypocreomycetidae</taxon>
        <taxon>Hypocreales</taxon>
        <taxon>Clavicipitaceae</taxon>
        <taxon>Conoideocrella</taxon>
    </lineage>
</organism>
<name>A0AAJ0FYK3_9HYPO</name>
<dbReference type="EMBL" id="JASWJB010000198">
    <property type="protein sequence ID" value="KAK2593715.1"/>
    <property type="molecule type" value="Genomic_DNA"/>
</dbReference>
<protein>
    <submittedName>
        <fullName evidence="2">Uncharacterized protein</fullName>
    </submittedName>
</protein>
<gene>
    <name evidence="2" type="ORF">QQS21_008580</name>
</gene>
<dbReference type="AlphaFoldDB" id="A0AAJ0FYK3"/>
<evidence type="ECO:0000313" key="2">
    <source>
        <dbReference type="EMBL" id="KAK2593715.1"/>
    </source>
</evidence>
<comment type="caution">
    <text evidence="2">The sequence shown here is derived from an EMBL/GenBank/DDBJ whole genome shotgun (WGS) entry which is preliminary data.</text>
</comment>
<evidence type="ECO:0000256" key="1">
    <source>
        <dbReference type="SAM" id="SignalP"/>
    </source>
</evidence>
<reference evidence="2" key="1">
    <citation type="submission" date="2023-06" db="EMBL/GenBank/DDBJ databases">
        <title>Conoideocrella luteorostrata (Hypocreales: Clavicipitaceae), a potential biocontrol fungus for elongate hemlock scale in United States Christmas tree production areas.</title>
        <authorList>
            <person name="Barrett H."/>
            <person name="Lovett B."/>
            <person name="Macias A.M."/>
            <person name="Stajich J.E."/>
            <person name="Kasson M.T."/>
        </authorList>
    </citation>
    <scope>NUCLEOTIDE SEQUENCE</scope>
    <source>
        <strain evidence="2">ARSEF 14590</strain>
    </source>
</reference>